<reference evidence="1 2" key="1">
    <citation type="submission" date="2019-05" db="EMBL/GenBank/DDBJ databases">
        <title>Another draft genome of Portunus trituberculatus and its Hox gene families provides insights of decapod evolution.</title>
        <authorList>
            <person name="Jeong J.-H."/>
            <person name="Song I."/>
            <person name="Kim S."/>
            <person name="Choi T."/>
            <person name="Kim D."/>
            <person name="Ryu S."/>
            <person name="Kim W."/>
        </authorList>
    </citation>
    <scope>NUCLEOTIDE SEQUENCE [LARGE SCALE GENOMIC DNA]</scope>
    <source>
        <tissue evidence="1">Muscle</tissue>
    </source>
</reference>
<evidence type="ECO:0000313" key="2">
    <source>
        <dbReference type="Proteomes" id="UP000324222"/>
    </source>
</evidence>
<dbReference type="Proteomes" id="UP000324222">
    <property type="component" value="Unassembled WGS sequence"/>
</dbReference>
<organism evidence="1 2">
    <name type="scientific">Portunus trituberculatus</name>
    <name type="common">Swimming crab</name>
    <name type="synonym">Neptunus trituberculatus</name>
    <dbReference type="NCBI Taxonomy" id="210409"/>
    <lineage>
        <taxon>Eukaryota</taxon>
        <taxon>Metazoa</taxon>
        <taxon>Ecdysozoa</taxon>
        <taxon>Arthropoda</taxon>
        <taxon>Crustacea</taxon>
        <taxon>Multicrustacea</taxon>
        <taxon>Malacostraca</taxon>
        <taxon>Eumalacostraca</taxon>
        <taxon>Eucarida</taxon>
        <taxon>Decapoda</taxon>
        <taxon>Pleocyemata</taxon>
        <taxon>Brachyura</taxon>
        <taxon>Eubrachyura</taxon>
        <taxon>Portunoidea</taxon>
        <taxon>Portunidae</taxon>
        <taxon>Portuninae</taxon>
        <taxon>Portunus</taxon>
    </lineage>
</organism>
<keyword evidence="2" id="KW-1185">Reference proteome</keyword>
<accession>A0A5B7EQA5</accession>
<evidence type="ECO:0000313" key="1">
    <source>
        <dbReference type="EMBL" id="MPC34554.1"/>
    </source>
</evidence>
<dbReference type="AlphaFoldDB" id="A0A5B7EQA5"/>
<proteinExistence type="predicted"/>
<dbReference type="EMBL" id="VSRR010003079">
    <property type="protein sequence ID" value="MPC34554.1"/>
    <property type="molecule type" value="Genomic_DNA"/>
</dbReference>
<comment type="caution">
    <text evidence="1">The sequence shown here is derived from an EMBL/GenBank/DDBJ whole genome shotgun (WGS) entry which is preliminary data.</text>
</comment>
<name>A0A5B7EQA5_PORTR</name>
<protein>
    <submittedName>
        <fullName evidence="1">Uncharacterized protein</fullName>
    </submittedName>
</protein>
<gene>
    <name evidence="1" type="ORF">E2C01_027947</name>
</gene>
<sequence length="34" mass="3697">MWWCEARDALPRPGLPWPYASCVCCEATASVVGA</sequence>